<comment type="cofactor">
    <cofactor evidence="1">
        <name>pyridoxal 5'-phosphate</name>
        <dbReference type="ChEBI" id="CHEBI:597326"/>
    </cofactor>
</comment>
<dbReference type="Pfam" id="PF00291">
    <property type="entry name" value="PALP"/>
    <property type="match status" value="1"/>
</dbReference>
<dbReference type="GO" id="GO:0003941">
    <property type="term" value="F:L-serine ammonia-lyase activity"/>
    <property type="evidence" value="ECO:0007669"/>
    <property type="project" value="TreeGrafter"/>
</dbReference>
<keyword evidence="3" id="KW-0456">Lyase</keyword>
<reference evidence="5 6" key="1">
    <citation type="submission" date="2018-07" db="EMBL/GenBank/DDBJ databases">
        <title>Venubactetium sediminum gen. nov., sp. nov., isolated from a marine solar saltern.</title>
        <authorList>
            <person name="Wang S."/>
        </authorList>
    </citation>
    <scope>NUCLEOTIDE SEQUENCE [LARGE SCALE GENOMIC DNA]</scope>
    <source>
        <strain evidence="5 6">WD2A32</strain>
    </source>
</reference>
<dbReference type="GO" id="GO:0006565">
    <property type="term" value="P:L-serine catabolic process"/>
    <property type="evidence" value="ECO:0007669"/>
    <property type="project" value="TreeGrafter"/>
</dbReference>
<protein>
    <submittedName>
        <fullName evidence="5">Threonine dehydratase</fullName>
    </submittedName>
</protein>
<dbReference type="CDD" id="cd01562">
    <property type="entry name" value="Thr-dehyd"/>
    <property type="match status" value="1"/>
</dbReference>
<dbReference type="NCBIfam" id="NF004771">
    <property type="entry name" value="PRK06110.1"/>
    <property type="match status" value="1"/>
</dbReference>
<dbReference type="GO" id="GO:0009097">
    <property type="term" value="P:isoleucine biosynthetic process"/>
    <property type="evidence" value="ECO:0007669"/>
    <property type="project" value="TreeGrafter"/>
</dbReference>
<evidence type="ECO:0000313" key="6">
    <source>
        <dbReference type="Proteomes" id="UP000253941"/>
    </source>
</evidence>
<organism evidence="5 6">
    <name type="scientific">Ferruginivarius sediminum</name>
    <dbReference type="NCBI Taxonomy" id="2661937"/>
    <lineage>
        <taxon>Bacteria</taxon>
        <taxon>Pseudomonadati</taxon>
        <taxon>Pseudomonadota</taxon>
        <taxon>Alphaproteobacteria</taxon>
        <taxon>Rhodospirillales</taxon>
        <taxon>Rhodospirillaceae</taxon>
        <taxon>Ferruginivarius</taxon>
    </lineage>
</organism>
<comment type="caution">
    <text evidence="5">The sequence shown here is derived from an EMBL/GenBank/DDBJ whole genome shotgun (WGS) entry which is preliminary data.</text>
</comment>
<dbReference type="PANTHER" id="PTHR48078">
    <property type="entry name" value="THREONINE DEHYDRATASE, MITOCHONDRIAL-RELATED"/>
    <property type="match status" value="1"/>
</dbReference>
<feature type="domain" description="Tryptophan synthase beta chain-like PALP" evidence="4">
    <location>
        <begin position="20"/>
        <end position="303"/>
    </location>
</feature>
<dbReference type="SUPFAM" id="SSF53686">
    <property type="entry name" value="Tryptophan synthase beta subunit-like PLP-dependent enzymes"/>
    <property type="match status" value="1"/>
</dbReference>
<dbReference type="InterPro" id="IPR036052">
    <property type="entry name" value="TrpB-like_PALP_sf"/>
</dbReference>
<dbReference type="PANTHER" id="PTHR48078:SF7">
    <property type="entry name" value="BLL6502 PROTEIN"/>
    <property type="match status" value="1"/>
</dbReference>
<evidence type="ECO:0000259" key="4">
    <source>
        <dbReference type="Pfam" id="PF00291"/>
    </source>
</evidence>
<proteinExistence type="predicted"/>
<gene>
    <name evidence="5" type="ORF">DRB17_06050</name>
</gene>
<keyword evidence="2" id="KW-0663">Pyridoxal phosphate</keyword>
<sequence length="318" mass="33624">MPSLETLDSAAELVHRYLPPTPQYVWPLLAEQAGCELWVKHENHTPIGAFKVRGGLVYMSDLKAAQPNCPGVITATRGNHGQSIGYACRALGLKATILVPHGNSVEKNAAMRALGVELIEHGHDFQAAREEADRLAEERGLHFLGPYNDLLVRGVASYPLELLRAAPDLDRVYVPIGMGSGICATIAARDALGSRTEVVGVVAENAPAYALSFQSAAPVNTNTADTIADGLACRTPDPEAVAVILNGAADVVTVSEAEIREAMRLYFTSTHNVAEGAGAAALAAVLKDRESVRGKKVGVMLSGGNVDSKVFREVLLGL</sequence>
<accession>A0A369TBK6</accession>
<dbReference type="AlphaFoldDB" id="A0A369TBK6"/>
<dbReference type="Proteomes" id="UP000253941">
    <property type="component" value="Unassembled WGS sequence"/>
</dbReference>
<dbReference type="Gene3D" id="3.40.50.1100">
    <property type="match status" value="2"/>
</dbReference>
<dbReference type="GO" id="GO:0004794">
    <property type="term" value="F:threonine deaminase activity"/>
    <property type="evidence" value="ECO:0007669"/>
    <property type="project" value="TreeGrafter"/>
</dbReference>
<dbReference type="RefSeq" id="WP_114581296.1">
    <property type="nucleotide sequence ID" value="NZ_QPMH01000004.1"/>
</dbReference>
<evidence type="ECO:0000256" key="2">
    <source>
        <dbReference type="ARBA" id="ARBA00022898"/>
    </source>
</evidence>
<evidence type="ECO:0000313" key="5">
    <source>
        <dbReference type="EMBL" id="RDD62721.1"/>
    </source>
</evidence>
<evidence type="ECO:0000256" key="3">
    <source>
        <dbReference type="ARBA" id="ARBA00023239"/>
    </source>
</evidence>
<evidence type="ECO:0000256" key="1">
    <source>
        <dbReference type="ARBA" id="ARBA00001933"/>
    </source>
</evidence>
<keyword evidence="6" id="KW-1185">Reference proteome</keyword>
<name>A0A369TBK6_9PROT</name>
<dbReference type="InterPro" id="IPR001926">
    <property type="entry name" value="TrpB-like_PALP"/>
</dbReference>
<dbReference type="GO" id="GO:0006567">
    <property type="term" value="P:L-threonine catabolic process"/>
    <property type="evidence" value="ECO:0007669"/>
    <property type="project" value="TreeGrafter"/>
</dbReference>
<dbReference type="InterPro" id="IPR050147">
    <property type="entry name" value="Ser/Thr_Dehydratase"/>
</dbReference>
<dbReference type="EMBL" id="QPMH01000004">
    <property type="protein sequence ID" value="RDD62721.1"/>
    <property type="molecule type" value="Genomic_DNA"/>
</dbReference>